<reference evidence="1" key="1">
    <citation type="journal article" date="2017" name="Nature">
        <title>The sunflower genome provides insights into oil metabolism, flowering and Asterid evolution.</title>
        <authorList>
            <person name="Badouin H."/>
            <person name="Gouzy J."/>
            <person name="Grassa C.J."/>
            <person name="Murat F."/>
            <person name="Staton S.E."/>
            <person name="Cottret L."/>
            <person name="Lelandais-Briere C."/>
            <person name="Owens G.L."/>
            <person name="Carrere S."/>
            <person name="Mayjonade B."/>
            <person name="Legrand L."/>
            <person name="Gill N."/>
            <person name="Kane N.C."/>
            <person name="Bowers J.E."/>
            <person name="Hubner S."/>
            <person name="Bellec A."/>
            <person name="Berard A."/>
            <person name="Berges H."/>
            <person name="Blanchet N."/>
            <person name="Boniface M.C."/>
            <person name="Brunel D."/>
            <person name="Catrice O."/>
            <person name="Chaidir N."/>
            <person name="Claudel C."/>
            <person name="Donnadieu C."/>
            <person name="Faraut T."/>
            <person name="Fievet G."/>
            <person name="Helmstetter N."/>
            <person name="King M."/>
            <person name="Knapp S.J."/>
            <person name="Lai Z."/>
            <person name="Le Paslier M.C."/>
            <person name="Lippi Y."/>
            <person name="Lorenzon L."/>
            <person name="Mandel J.R."/>
            <person name="Marage G."/>
            <person name="Marchand G."/>
            <person name="Marquand E."/>
            <person name="Bret-Mestries E."/>
            <person name="Morien E."/>
            <person name="Nambeesan S."/>
            <person name="Nguyen T."/>
            <person name="Pegot-Espagnet P."/>
            <person name="Pouilly N."/>
            <person name="Raftis F."/>
            <person name="Sallet E."/>
            <person name="Schiex T."/>
            <person name="Thomas J."/>
            <person name="Vandecasteele C."/>
            <person name="Vares D."/>
            <person name="Vear F."/>
            <person name="Vautrin S."/>
            <person name="Crespi M."/>
            <person name="Mangin B."/>
            <person name="Burke J.M."/>
            <person name="Salse J."/>
            <person name="Munos S."/>
            <person name="Vincourt P."/>
            <person name="Rieseberg L.H."/>
            <person name="Langlade N.B."/>
        </authorList>
    </citation>
    <scope>NUCLEOTIDE SEQUENCE</scope>
    <source>
        <tissue evidence="1">Leaves</tissue>
    </source>
</reference>
<dbReference type="Proteomes" id="UP000215914">
    <property type="component" value="Unassembled WGS sequence"/>
</dbReference>
<keyword evidence="2" id="KW-1185">Reference proteome</keyword>
<name>A0A9K3GUV8_HELAN</name>
<sequence>MTIELQLGRSCVSSETIWTTTVSQLQCQFVQTSTSSSIVVIIVGSLQNQV</sequence>
<accession>A0A9K3GUV8</accession>
<organism evidence="1 2">
    <name type="scientific">Helianthus annuus</name>
    <name type="common">Common sunflower</name>
    <dbReference type="NCBI Taxonomy" id="4232"/>
    <lineage>
        <taxon>Eukaryota</taxon>
        <taxon>Viridiplantae</taxon>
        <taxon>Streptophyta</taxon>
        <taxon>Embryophyta</taxon>
        <taxon>Tracheophyta</taxon>
        <taxon>Spermatophyta</taxon>
        <taxon>Magnoliopsida</taxon>
        <taxon>eudicotyledons</taxon>
        <taxon>Gunneridae</taxon>
        <taxon>Pentapetalae</taxon>
        <taxon>asterids</taxon>
        <taxon>campanulids</taxon>
        <taxon>Asterales</taxon>
        <taxon>Asteraceae</taxon>
        <taxon>Asteroideae</taxon>
        <taxon>Heliantheae alliance</taxon>
        <taxon>Heliantheae</taxon>
        <taxon>Helianthus</taxon>
    </lineage>
</organism>
<evidence type="ECO:0000313" key="2">
    <source>
        <dbReference type="Proteomes" id="UP000215914"/>
    </source>
</evidence>
<protein>
    <submittedName>
        <fullName evidence="1">Uncharacterized protein</fullName>
    </submittedName>
</protein>
<reference evidence="1" key="2">
    <citation type="submission" date="2020-06" db="EMBL/GenBank/DDBJ databases">
        <title>Helianthus annuus Genome sequencing and assembly Release 2.</title>
        <authorList>
            <person name="Gouzy J."/>
            <person name="Langlade N."/>
            <person name="Munos S."/>
        </authorList>
    </citation>
    <scope>NUCLEOTIDE SEQUENCE</scope>
    <source>
        <tissue evidence="1">Leaves</tissue>
    </source>
</reference>
<evidence type="ECO:0000313" key="1">
    <source>
        <dbReference type="EMBL" id="KAF5756056.1"/>
    </source>
</evidence>
<dbReference type="EMBL" id="MNCJ02000332">
    <property type="protein sequence ID" value="KAF5756056.1"/>
    <property type="molecule type" value="Genomic_DNA"/>
</dbReference>
<comment type="caution">
    <text evidence="1">The sequence shown here is derived from an EMBL/GenBank/DDBJ whole genome shotgun (WGS) entry which is preliminary data.</text>
</comment>
<dbReference type="Gramene" id="mRNA:HanXRQr2_Chr17g0810091">
    <property type="protein sequence ID" value="CDS:HanXRQr2_Chr17g0810091.1"/>
    <property type="gene ID" value="HanXRQr2_Chr17g0810091"/>
</dbReference>
<proteinExistence type="predicted"/>
<gene>
    <name evidence="1" type="ORF">HanXRQr2_Chr17g0810091</name>
</gene>
<dbReference type="AlphaFoldDB" id="A0A9K3GUV8"/>